<comment type="subcellular location">
    <subcellularLocation>
        <location evidence="3">Cytoplasm</location>
    </subcellularLocation>
    <subcellularLocation>
        <location evidence="2">Membrane</location>
        <topology evidence="2">Peripheral membrane protein</topology>
    </subcellularLocation>
    <subcellularLocation>
        <location evidence="1">Nucleus</location>
    </subcellularLocation>
</comment>
<sequence length="567" mass="63731">MAEGSRNKSIQMADNSFSDGVPADSGEAAKNAGSTGQLAAGETQLEGSPAEKLTDQVMQNPQVLAALQERLDNVSHTPSSYIETLPRAVKRRINALKQLQVRCAHIEAKFYEEVHDLERKYAALYQPLFDKRREFITGDVEPTDAESEWHSENEEEDKLAGDMKNKVVIAEKAAAGEPDPRGIPEFWFTIFRNVDMLSELVQEYDEPILKHLQDIKVKFSDPGQPMSFVLEFHFEPNDYFTNPVLTKTYKMKSEPDKADPFSFEGPEIVDCDGCTIDWKKGRNVTVKTIKKKQKHKGRGTVRTITKQVPNESFFNFFNPLKASGDGESLDEDSEFTLASDFEIGHFFRERIVPRAVLYFTGEAIEDDDNVCGWGRFEEGEEGEEEELEGDEEGEDEDDAEVNPKKEPSQPAECKQQAKPAAGRTAGAAAAAPRSPDMKTPGEVLREGELEKRSDSLFQLWKKKRGVLTPDRLRLFPAGPGARPKELRFHSILKVDCVERTGKYVYFTIVTTDRKEIDFRCAGESCWNAAITLALIDFQNRRALEHFRSRQERAAPAAQPEPGAARAP</sequence>
<gene>
    <name evidence="11" type="ORF">SUZIE_186885</name>
</gene>
<evidence type="ECO:0000256" key="4">
    <source>
        <dbReference type="ARBA" id="ARBA00009947"/>
    </source>
</evidence>
<dbReference type="InterPro" id="IPR011993">
    <property type="entry name" value="PH-like_dom_sf"/>
</dbReference>
<dbReference type="Gene3D" id="2.30.29.30">
    <property type="entry name" value="Pleckstrin-homology domain (PH domain)/Phosphotyrosine-binding domain (PTB)"/>
    <property type="match status" value="1"/>
</dbReference>
<dbReference type="GO" id="GO:0005737">
    <property type="term" value="C:cytoplasm"/>
    <property type="evidence" value="ECO:0007669"/>
    <property type="project" value="UniProtKB-SubCell"/>
</dbReference>
<evidence type="ECO:0000256" key="8">
    <source>
        <dbReference type="RuleBase" id="RU003876"/>
    </source>
</evidence>
<evidence type="ECO:0000313" key="11">
    <source>
        <dbReference type="EMBL" id="MBZ3886227.1"/>
    </source>
</evidence>
<reference evidence="11" key="1">
    <citation type="submission" date="2020-03" db="EMBL/GenBank/DDBJ databases">
        <title>Studies in the Genomics of Life Span.</title>
        <authorList>
            <person name="Glass D."/>
        </authorList>
    </citation>
    <scope>NUCLEOTIDE SEQUENCE</scope>
    <source>
        <strain evidence="11">SUZIE</strain>
        <tissue evidence="11">Muscle</tissue>
    </source>
</reference>
<comment type="similarity">
    <text evidence="4 8">Belongs to the nucleosome assembly protein (NAP) family.</text>
</comment>
<evidence type="ECO:0000256" key="1">
    <source>
        <dbReference type="ARBA" id="ARBA00004123"/>
    </source>
</evidence>
<evidence type="ECO:0000256" key="5">
    <source>
        <dbReference type="ARBA" id="ARBA00022490"/>
    </source>
</evidence>
<dbReference type="InterPro" id="IPR001849">
    <property type="entry name" value="PH_domain"/>
</dbReference>
<protein>
    <submittedName>
        <fullName evidence="11">Nucleosome assembly protein 1-like 4</fullName>
    </submittedName>
</protein>
<feature type="compositionally biased region" description="Acidic residues" evidence="9">
    <location>
        <begin position="378"/>
        <end position="400"/>
    </location>
</feature>
<dbReference type="SMART" id="SM00233">
    <property type="entry name" value="PH"/>
    <property type="match status" value="1"/>
</dbReference>
<organism evidence="11 12">
    <name type="scientific">Sciurus carolinensis</name>
    <name type="common">Eastern gray squirrel</name>
    <dbReference type="NCBI Taxonomy" id="30640"/>
    <lineage>
        <taxon>Eukaryota</taxon>
        <taxon>Metazoa</taxon>
        <taxon>Chordata</taxon>
        <taxon>Craniata</taxon>
        <taxon>Vertebrata</taxon>
        <taxon>Euteleostomi</taxon>
        <taxon>Mammalia</taxon>
        <taxon>Eutheria</taxon>
        <taxon>Euarchontoglires</taxon>
        <taxon>Glires</taxon>
        <taxon>Rodentia</taxon>
        <taxon>Sciuromorpha</taxon>
        <taxon>Sciuridae</taxon>
        <taxon>Sciurinae</taxon>
        <taxon>Sciurini</taxon>
        <taxon>Sciurus</taxon>
    </lineage>
</organism>
<feature type="compositionally biased region" description="Low complexity" evidence="9">
    <location>
        <begin position="417"/>
        <end position="433"/>
    </location>
</feature>
<dbReference type="Gene3D" id="3.30.1120.90">
    <property type="entry name" value="Nucleosome assembly protein"/>
    <property type="match status" value="1"/>
</dbReference>
<dbReference type="InterPro" id="IPR037231">
    <property type="entry name" value="NAP-like_sf"/>
</dbReference>
<dbReference type="Proteomes" id="UP001166674">
    <property type="component" value="Unassembled WGS sequence"/>
</dbReference>
<dbReference type="Gene3D" id="1.20.5.1500">
    <property type="match status" value="1"/>
</dbReference>
<evidence type="ECO:0000256" key="7">
    <source>
        <dbReference type="ARBA" id="ARBA00023242"/>
    </source>
</evidence>
<proteinExistence type="inferred from homology"/>
<evidence type="ECO:0000256" key="6">
    <source>
        <dbReference type="ARBA" id="ARBA00023136"/>
    </source>
</evidence>
<dbReference type="GO" id="GO:0005634">
    <property type="term" value="C:nucleus"/>
    <property type="evidence" value="ECO:0007669"/>
    <property type="project" value="UniProtKB-SubCell"/>
</dbReference>
<evidence type="ECO:0000256" key="9">
    <source>
        <dbReference type="SAM" id="MobiDB-lite"/>
    </source>
</evidence>
<evidence type="ECO:0000256" key="3">
    <source>
        <dbReference type="ARBA" id="ARBA00004496"/>
    </source>
</evidence>
<name>A0AA41NA71_SCICA</name>
<dbReference type="GO" id="GO:0006334">
    <property type="term" value="P:nucleosome assembly"/>
    <property type="evidence" value="ECO:0007669"/>
    <property type="project" value="InterPro"/>
</dbReference>
<keyword evidence="6" id="KW-0472">Membrane</keyword>
<accession>A0AA41NA71</accession>
<dbReference type="InterPro" id="IPR002164">
    <property type="entry name" value="NAP_family"/>
</dbReference>
<dbReference type="FunFam" id="2.30.29.30:FF:000270">
    <property type="entry name" value="Pleckstrin homology-like domain family A member 3"/>
    <property type="match status" value="1"/>
</dbReference>
<comment type="caution">
    <text evidence="11">The sequence shown here is derived from an EMBL/GenBank/DDBJ whole genome shotgun (WGS) entry which is preliminary data.</text>
</comment>
<feature type="compositionally biased region" description="Low complexity" evidence="9">
    <location>
        <begin position="553"/>
        <end position="567"/>
    </location>
</feature>
<evidence type="ECO:0000313" key="12">
    <source>
        <dbReference type="Proteomes" id="UP001166674"/>
    </source>
</evidence>
<feature type="compositionally biased region" description="Polar residues" evidence="9">
    <location>
        <begin position="7"/>
        <end position="18"/>
    </location>
</feature>
<dbReference type="AlphaFoldDB" id="A0AA41NA71"/>
<keyword evidence="5" id="KW-0963">Cytoplasm</keyword>
<feature type="region of interest" description="Disordered" evidence="9">
    <location>
        <begin position="1"/>
        <end position="47"/>
    </location>
</feature>
<dbReference type="SUPFAM" id="SSF143113">
    <property type="entry name" value="NAP-like"/>
    <property type="match status" value="1"/>
</dbReference>
<dbReference type="CDD" id="cd00821">
    <property type="entry name" value="PH"/>
    <property type="match status" value="1"/>
</dbReference>
<dbReference type="FunFam" id="1.20.5.1500:FF:000001">
    <property type="entry name" value="Nucleosome assembly protein 1-like 1"/>
    <property type="match status" value="1"/>
</dbReference>
<evidence type="ECO:0000259" key="10">
    <source>
        <dbReference type="SMART" id="SM00233"/>
    </source>
</evidence>
<dbReference type="SUPFAM" id="SSF50729">
    <property type="entry name" value="PH domain-like"/>
    <property type="match status" value="1"/>
</dbReference>
<dbReference type="EMBL" id="JAATJV010406300">
    <property type="protein sequence ID" value="MBZ3886227.1"/>
    <property type="molecule type" value="Genomic_DNA"/>
</dbReference>
<feature type="domain" description="PH" evidence="10">
    <location>
        <begin position="443"/>
        <end position="537"/>
    </location>
</feature>
<dbReference type="GO" id="GO:0016020">
    <property type="term" value="C:membrane"/>
    <property type="evidence" value="ECO:0007669"/>
    <property type="project" value="UniProtKB-SubCell"/>
</dbReference>
<keyword evidence="7" id="KW-0539">Nucleus</keyword>
<dbReference type="PANTHER" id="PTHR11875">
    <property type="entry name" value="TESTIS-SPECIFIC Y-ENCODED PROTEIN"/>
    <property type="match status" value="1"/>
</dbReference>
<feature type="region of interest" description="Disordered" evidence="9">
    <location>
        <begin position="548"/>
        <end position="567"/>
    </location>
</feature>
<dbReference type="FunFam" id="3.30.1120.90:FF:000001">
    <property type="entry name" value="Nucleosome assembly protein 1-like 1"/>
    <property type="match status" value="1"/>
</dbReference>
<feature type="region of interest" description="Disordered" evidence="9">
    <location>
        <begin position="370"/>
        <end position="444"/>
    </location>
</feature>
<dbReference type="Pfam" id="PF00956">
    <property type="entry name" value="NAP"/>
    <property type="match status" value="1"/>
</dbReference>
<evidence type="ECO:0000256" key="2">
    <source>
        <dbReference type="ARBA" id="ARBA00004170"/>
    </source>
</evidence>
<keyword evidence="12" id="KW-1185">Reference proteome</keyword>